<gene>
    <name evidence="1" type="ORF">ACFFF8_00750</name>
</gene>
<organism evidence="1 2">
    <name type="scientific">Novosphingobium clariflavum</name>
    <dbReference type="NCBI Taxonomy" id="2029884"/>
    <lineage>
        <taxon>Bacteria</taxon>
        <taxon>Pseudomonadati</taxon>
        <taxon>Pseudomonadota</taxon>
        <taxon>Alphaproteobacteria</taxon>
        <taxon>Sphingomonadales</taxon>
        <taxon>Sphingomonadaceae</taxon>
        <taxon>Novosphingobium</taxon>
    </lineage>
</organism>
<dbReference type="Proteomes" id="UP001589858">
    <property type="component" value="Unassembled WGS sequence"/>
</dbReference>
<reference evidence="1 2" key="1">
    <citation type="submission" date="2024-09" db="EMBL/GenBank/DDBJ databases">
        <authorList>
            <person name="Sun Q."/>
            <person name="Mori K."/>
        </authorList>
    </citation>
    <scope>NUCLEOTIDE SEQUENCE [LARGE SCALE GENOMIC DNA]</scope>
    <source>
        <strain evidence="1 2">CICC 11035S</strain>
    </source>
</reference>
<dbReference type="EMBL" id="JBHLTM010000004">
    <property type="protein sequence ID" value="MFC0683115.1"/>
    <property type="molecule type" value="Genomic_DNA"/>
</dbReference>
<comment type="caution">
    <text evidence="1">The sequence shown here is derived from an EMBL/GenBank/DDBJ whole genome shotgun (WGS) entry which is preliminary data.</text>
</comment>
<name>A0ABV6S1L4_9SPHN</name>
<evidence type="ECO:0000313" key="1">
    <source>
        <dbReference type="EMBL" id="MFC0683115.1"/>
    </source>
</evidence>
<accession>A0ABV6S1L4</accession>
<keyword evidence="2" id="KW-1185">Reference proteome</keyword>
<evidence type="ECO:0000313" key="2">
    <source>
        <dbReference type="Proteomes" id="UP001589858"/>
    </source>
</evidence>
<protein>
    <submittedName>
        <fullName evidence="1">Uncharacterized protein</fullName>
    </submittedName>
</protein>
<proteinExistence type="predicted"/>
<dbReference type="RefSeq" id="WP_267224765.1">
    <property type="nucleotide sequence ID" value="NZ_JAPCWC010000044.1"/>
</dbReference>
<sequence>MKSERAARRYRQAVNIVGTKEAIEREGQALINALWAEGFRPTAERRDNLH</sequence>